<evidence type="ECO:0000313" key="9">
    <source>
        <dbReference type="Proteomes" id="UP000435649"/>
    </source>
</evidence>
<dbReference type="Pfam" id="PF14520">
    <property type="entry name" value="HHH_5"/>
    <property type="match status" value="1"/>
</dbReference>
<keyword evidence="4 6" id="KW-0233">DNA recombination</keyword>
<dbReference type="Pfam" id="PF07499">
    <property type="entry name" value="RuvA_C"/>
    <property type="match status" value="1"/>
</dbReference>
<comment type="similarity">
    <text evidence="6">Belongs to the RuvA family.</text>
</comment>
<feature type="region of interest" description="Domain I" evidence="6">
    <location>
        <begin position="1"/>
        <end position="64"/>
    </location>
</feature>
<dbReference type="EMBL" id="VUNS01000001">
    <property type="protein sequence ID" value="MST95467.1"/>
    <property type="molecule type" value="Genomic_DNA"/>
</dbReference>
<keyword evidence="5 6" id="KW-0234">DNA repair</keyword>
<keyword evidence="1 6" id="KW-0963">Cytoplasm</keyword>
<feature type="region of interest" description="Domain III" evidence="6">
    <location>
        <begin position="148"/>
        <end position="201"/>
    </location>
</feature>
<comment type="caution">
    <text evidence="6">Lacks conserved residue(s) required for the propagation of feature annotation.</text>
</comment>
<keyword evidence="3 6" id="KW-0238">DNA-binding</keyword>
<dbReference type="SUPFAM" id="SSF50249">
    <property type="entry name" value="Nucleic acid-binding proteins"/>
    <property type="match status" value="1"/>
</dbReference>
<dbReference type="Gene3D" id="1.10.8.10">
    <property type="entry name" value="DNA helicase RuvA subunit, C-terminal domain"/>
    <property type="match status" value="1"/>
</dbReference>
<dbReference type="SUPFAM" id="SSF47781">
    <property type="entry name" value="RuvA domain 2-like"/>
    <property type="match status" value="1"/>
</dbReference>
<evidence type="ECO:0000259" key="7">
    <source>
        <dbReference type="SMART" id="SM00278"/>
    </source>
</evidence>
<dbReference type="GO" id="GO:0000400">
    <property type="term" value="F:four-way junction DNA binding"/>
    <property type="evidence" value="ECO:0007669"/>
    <property type="project" value="UniProtKB-UniRule"/>
</dbReference>
<dbReference type="NCBIfam" id="TIGR00084">
    <property type="entry name" value="ruvA"/>
    <property type="match status" value="1"/>
</dbReference>
<protein>
    <recommendedName>
        <fullName evidence="6">Holliday junction branch migration complex subunit RuvA</fullName>
    </recommendedName>
</protein>
<evidence type="ECO:0000256" key="1">
    <source>
        <dbReference type="ARBA" id="ARBA00022490"/>
    </source>
</evidence>
<dbReference type="Pfam" id="PF01330">
    <property type="entry name" value="RuvA_N"/>
    <property type="match status" value="1"/>
</dbReference>
<evidence type="ECO:0000313" key="8">
    <source>
        <dbReference type="EMBL" id="MST95467.1"/>
    </source>
</evidence>
<comment type="caution">
    <text evidence="8">The sequence shown here is derived from an EMBL/GenBank/DDBJ whole genome shotgun (WGS) entry which is preliminary data.</text>
</comment>
<dbReference type="Gene3D" id="2.40.50.140">
    <property type="entry name" value="Nucleic acid-binding proteins"/>
    <property type="match status" value="1"/>
</dbReference>
<comment type="domain">
    <text evidence="6">Has three domains with a flexible linker between the domains II and III and assumes an 'L' shape. Domain III is highly mobile and contacts RuvB.</text>
</comment>
<dbReference type="GO" id="GO:0005524">
    <property type="term" value="F:ATP binding"/>
    <property type="evidence" value="ECO:0007669"/>
    <property type="project" value="InterPro"/>
</dbReference>
<dbReference type="GO" id="GO:0009379">
    <property type="term" value="C:Holliday junction helicase complex"/>
    <property type="evidence" value="ECO:0007669"/>
    <property type="project" value="InterPro"/>
</dbReference>
<proteinExistence type="inferred from homology"/>
<name>A0A844FWA2_9BACT</name>
<dbReference type="InterPro" id="IPR012340">
    <property type="entry name" value="NA-bd_OB-fold"/>
</dbReference>
<feature type="domain" description="Helix-hairpin-helix DNA-binding motif class 1" evidence="7">
    <location>
        <begin position="108"/>
        <end position="127"/>
    </location>
</feature>
<dbReference type="Proteomes" id="UP000435649">
    <property type="component" value="Unassembled WGS sequence"/>
</dbReference>
<dbReference type="HAMAP" id="MF_00031">
    <property type="entry name" value="DNA_HJ_migration_RuvA"/>
    <property type="match status" value="1"/>
</dbReference>
<dbReference type="InterPro" id="IPR011114">
    <property type="entry name" value="RuvA_C"/>
</dbReference>
<dbReference type="GO" id="GO:0006310">
    <property type="term" value="P:DNA recombination"/>
    <property type="evidence" value="ECO:0007669"/>
    <property type="project" value="UniProtKB-UniRule"/>
</dbReference>
<reference evidence="8 9" key="1">
    <citation type="submission" date="2019-08" db="EMBL/GenBank/DDBJ databases">
        <title>In-depth cultivation of the pig gut microbiome towards novel bacterial diversity and tailored functional studies.</title>
        <authorList>
            <person name="Wylensek D."/>
            <person name="Hitch T.C.A."/>
            <person name="Clavel T."/>
        </authorList>
    </citation>
    <scope>NUCLEOTIDE SEQUENCE [LARGE SCALE GENOMIC DNA]</scope>
    <source>
        <strain evidence="8 9">BBE-744-WT-12</strain>
    </source>
</reference>
<dbReference type="GO" id="GO:0048476">
    <property type="term" value="C:Holliday junction resolvase complex"/>
    <property type="evidence" value="ECO:0007669"/>
    <property type="project" value="UniProtKB-UniRule"/>
</dbReference>
<dbReference type="InterPro" id="IPR003583">
    <property type="entry name" value="Hlx-hairpin-Hlx_DNA-bd_motif"/>
</dbReference>
<comment type="function">
    <text evidence="6">The RuvA-RuvB-RuvC complex processes Holliday junction (HJ) DNA during genetic recombination and DNA repair, while the RuvA-RuvB complex plays an important role in the rescue of blocked DNA replication forks via replication fork reversal (RFR). RuvA specifically binds to HJ cruciform DNA, conferring on it an open structure. The RuvB hexamer acts as an ATP-dependent pump, pulling dsDNA into and through the RuvAB complex. HJ branch migration allows RuvC to scan DNA until it finds its consensus sequence, where it cleaves and resolves the cruciform DNA.</text>
</comment>
<dbReference type="InterPro" id="IPR010994">
    <property type="entry name" value="RuvA_2-like"/>
</dbReference>
<evidence type="ECO:0000256" key="6">
    <source>
        <dbReference type="HAMAP-Rule" id="MF_00031"/>
    </source>
</evidence>
<dbReference type="GO" id="GO:0006281">
    <property type="term" value="P:DNA repair"/>
    <property type="evidence" value="ECO:0007669"/>
    <property type="project" value="UniProtKB-UniRule"/>
</dbReference>
<dbReference type="Gene3D" id="1.10.150.20">
    <property type="entry name" value="5' to 3' exonuclease, C-terminal subdomain"/>
    <property type="match status" value="1"/>
</dbReference>
<dbReference type="RefSeq" id="WP_106053022.1">
    <property type="nucleotide sequence ID" value="NZ_CALXOB010000034.1"/>
</dbReference>
<keyword evidence="2 6" id="KW-0227">DNA damage</keyword>
<feature type="domain" description="Helix-hairpin-helix DNA-binding motif class 1" evidence="7">
    <location>
        <begin position="73"/>
        <end position="92"/>
    </location>
</feature>
<dbReference type="GO" id="GO:0005737">
    <property type="term" value="C:cytoplasm"/>
    <property type="evidence" value="ECO:0007669"/>
    <property type="project" value="UniProtKB-SubCell"/>
</dbReference>
<comment type="subunit">
    <text evidence="6">Homotetramer. Forms an RuvA(8)-RuvB(12)-Holliday junction (HJ) complex. HJ DNA is sandwiched between 2 RuvA tetramers; dsDNA enters through RuvA and exits via RuvB. An RuvB hexamer assembles on each DNA strand where it exits the tetramer. Each RuvB hexamer is contacted by two RuvA subunits (via domain III) on 2 adjacent RuvB subunits; this complex drives branch migration. In the full resolvosome a probable DNA-RuvA(4)-RuvB(12)-RuvC(2) complex forms which resolves the HJ.</text>
</comment>
<dbReference type="SMART" id="SM00278">
    <property type="entry name" value="HhH1"/>
    <property type="match status" value="2"/>
</dbReference>
<keyword evidence="9" id="KW-1185">Reference proteome</keyword>
<dbReference type="InterPro" id="IPR000085">
    <property type="entry name" value="RuvA"/>
</dbReference>
<evidence type="ECO:0000256" key="4">
    <source>
        <dbReference type="ARBA" id="ARBA00023172"/>
    </source>
</evidence>
<sequence>MIARLTGIVAESGFSGCVLDVHGVGYEVAIPVSTFEKLPQPGGEARLFIHTQVREDAIQLFGFATVEEKNLFRQLLNVSGIGGKLALSVLSAMPVQNFCAAVQSSDVKSLSRIPGIGKRTAERLVVELKDKVTSTGAASVFASPGENAPATAVGDAALALEQLGFKRDAIDKVLKALASELPPAEQSTENLLRQAIIRLKF</sequence>
<accession>A0A844FWA2</accession>
<organism evidence="8 9">
    <name type="scientific">Victivallis lenta</name>
    <dbReference type="NCBI Taxonomy" id="2606640"/>
    <lineage>
        <taxon>Bacteria</taxon>
        <taxon>Pseudomonadati</taxon>
        <taxon>Lentisphaerota</taxon>
        <taxon>Lentisphaeria</taxon>
        <taxon>Victivallales</taxon>
        <taxon>Victivallaceae</taxon>
        <taxon>Victivallis</taxon>
    </lineage>
</organism>
<dbReference type="AlphaFoldDB" id="A0A844FWA2"/>
<dbReference type="GO" id="GO:0009378">
    <property type="term" value="F:four-way junction helicase activity"/>
    <property type="evidence" value="ECO:0007669"/>
    <property type="project" value="InterPro"/>
</dbReference>
<gene>
    <name evidence="6 8" type="primary">ruvA</name>
    <name evidence="8" type="ORF">FYJ85_00195</name>
</gene>
<evidence type="ECO:0000256" key="3">
    <source>
        <dbReference type="ARBA" id="ARBA00023125"/>
    </source>
</evidence>
<dbReference type="InterPro" id="IPR013849">
    <property type="entry name" value="DNA_helicase_Holl-junc_RuvA_I"/>
</dbReference>
<comment type="subcellular location">
    <subcellularLocation>
        <location evidence="6">Cytoplasm</location>
    </subcellularLocation>
</comment>
<evidence type="ECO:0000256" key="2">
    <source>
        <dbReference type="ARBA" id="ARBA00022763"/>
    </source>
</evidence>
<dbReference type="CDD" id="cd14332">
    <property type="entry name" value="UBA_RuvA_C"/>
    <property type="match status" value="1"/>
</dbReference>
<evidence type="ECO:0000256" key="5">
    <source>
        <dbReference type="ARBA" id="ARBA00023204"/>
    </source>
</evidence>